<sequence>MYKSTLKNVFGTLFIIAAVQSYLLGQERFSVSKLSEDANIRSDQRPINIGFYDKTSDQTFVTWMGAKSTAVVKALNHKTNVWSDDKVIGNSPFVDKHNYPGMLRGKDNRLYVFYGCHNSTLKLSISPKPLSIDGIWDDKFIDIAERASYPAPVITSDGTFYVFYRDTRQTNKYSDDRPYQFVKSTDMGKTWTRQMAIDPFPRTTDNMCEVYNGKVTYQPASRGQKAKIHLAWTIAGEKLGKHAHATYGRNVYYAYLDPANDHLYNISGRDLGKTIEQTELDDHCLVLDTGIPETGHLAGLQVSVHYRDNGFPLIYFDNQKMGGPGSATWDGSKWIFASIESPGNSVRDLRDPRELEKFGPESFRVYKPSNDLIKVYKTTNGGLSWLFETTIDVGQKVDRVHVIDNAHNDAKLLITEAGDGTMDVPKRDVFIGRIASK</sequence>
<protein>
    <submittedName>
        <fullName evidence="1">BNR-4 repeat-containing protein</fullName>
    </submittedName>
</protein>
<dbReference type="Pfam" id="PF15892">
    <property type="entry name" value="BNR_4"/>
    <property type="match status" value="1"/>
</dbReference>
<evidence type="ECO:0000313" key="1">
    <source>
        <dbReference type="EMBL" id="MFD2162329.1"/>
    </source>
</evidence>
<gene>
    <name evidence="1" type="ORF">ACFSJU_07980</name>
</gene>
<organism evidence="1 2">
    <name type="scientific">Paradesertivirga mongoliensis</name>
    <dbReference type="NCBI Taxonomy" id="2100740"/>
    <lineage>
        <taxon>Bacteria</taxon>
        <taxon>Pseudomonadati</taxon>
        <taxon>Bacteroidota</taxon>
        <taxon>Sphingobacteriia</taxon>
        <taxon>Sphingobacteriales</taxon>
        <taxon>Sphingobacteriaceae</taxon>
        <taxon>Paradesertivirga</taxon>
    </lineage>
</organism>
<keyword evidence="2" id="KW-1185">Reference proteome</keyword>
<comment type="caution">
    <text evidence="1">The sequence shown here is derived from an EMBL/GenBank/DDBJ whole genome shotgun (WGS) entry which is preliminary data.</text>
</comment>
<accession>A0ABW4ZKC6</accession>
<dbReference type="Proteomes" id="UP001597387">
    <property type="component" value="Unassembled WGS sequence"/>
</dbReference>
<name>A0ABW4ZKC6_9SPHI</name>
<dbReference type="RefSeq" id="WP_255903832.1">
    <property type="nucleotide sequence ID" value="NZ_JAFMZO010000003.1"/>
</dbReference>
<reference evidence="2" key="1">
    <citation type="journal article" date="2019" name="Int. J. Syst. Evol. Microbiol.">
        <title>The Global Catalogue of Microorganisms (GCM) 10K type strain sequencing project: providing services to taxonomists for standard genome sequencing and annotation.</title>
        <authorList>
            <consortium name="The Broad Institute Genomics Platform"/>
            <consortium name="The Broad Institute Genome Sequencing Center for Infectious Disease"/>
            <person name="Wu L."/>
            <person name="Ma J."/>
        </authorList>
    </citation>
    <scope>NUCLEOTIDE SEQUENCE [LARGE SCALE GENOMIC DNA]</scope>
    <source>
        <strain evidence="2">KCTC 42217</strain>
    </source>
</reference>
<dbReference type="EMBL" id="JBHUHZ010000001">
    <property type="protein sequence ID" value="MFD2162329.1"/>
    <property type="molecule type" value="Genomic_DNA"/>
</dbReference>
<dbReference type="SUPFAM" id="SSF50939">
    <property type="entry name" value="Sialidases"/>
    <property type="match status" value="1"/>
</dbReference>
<proteinExistence type="predicted"/>
<dbReference type="InterPro" id="IPR036278">
    <property type="entry name" value="Sialidase_sf"/>
</dbReference>
<evidence type="ECO:0000313" key="2">
    <source>
        <dbReference type="Proteomes" id="UP001597387"/>
    </source>
</evidence>